<accession>A0A942E5V3</accession>
<reference evidence="2" key="1">
    <citation type="submission" date="2021-04" db="EMBL/GenBank/DDBJ databases">
        <title>Devosia litorisediminis sp. nov., isolated from a sand dune.</title>
        <authorList>
            <person name="Park S."/>
            <person name="Yoon J.-H."/>
        </authorList>
    </citation>
    <scope>NUCLEOTIDE SEQUENCE</scope>
    <source>
        <strain evidence="2">BSSL-BM10</strain>
    </source>
</reference>
<gene>
    <name evidence="2" type="ORF">KD146_07580</name>
</gene>
<comment type="caution">
    <text evidence="2">The sequence shown here is derived from an EMBL/GenBank/DDBJ whole genome shotgun (WGS) entry which is preliminary data.</text>
</comment>
<evidence type="ECO:0000313" key="2">
    <source>
        <dbReference type="EMBL" id="MBS3848555.1"/>
    </source>
</evidence>
<feature type="region of interest" description="Disordered" evidence="1">
    <location>
        <begin position="100"/>
        <end position="128"/>
    </location>
</feature>
<dbReference type="RefSeq" id="WP_212658092.1">
    <property type="nucleotide sequence ID" value="NZ_JAGXTP010000001.1"/>
</dbReference>
<keyword evidence="3" id="KW-1185">Reference proteome</keyword>
<proteinExistence type="predicted"/>
<evidence type="ECO:0000256" key="1">
    <source>
        <dbReference type="SAM" id="MobiDB-lite"/>
    </source>
</evidence>
<dbReference type="Proteomes" id="UP000678281">
    <property type="component" value="Unassembled WGS sequence"/>
</dbReference>
<name>A0A942E5V3_9HYPH</name>
<dbReference type="EMBL" id="JAGXTP010000001">
    <property type="protein sequence ID" value="MBS3848555.1"/>
    <property type="molecule type" value="Genomic_DNA"/>
</dbReference>
<dbReference type="AlphaFoldDB" id="A0A942E5V3"/>
<evidence type="ECO:0000313" key="3">
    <source>
        <dbReference type="Proteomes" id="UP000678281"/>
    </source>
</evidence>
<protein>
    <submittedName>
        <fullName evidence="2">DUF4357 domain-containing protein</fullName>
    </submittedName>
</protein>
<sequence length="406" mass="42985">MAASILDACACAGKNVSPVFNTIDPTGPGIDAPGLVKHWAVTFDVQVRVLGLVLETGSSTIEELIAVLPGHPAPVEAIMAMVEAGFFVCEAGKVTPHTRINLPSRLPGNGAGGGTPPESGAGAPGGNDRNVVSIRSSVVYAGGTGFVPEIFIVNVADRRDLPHDINGPAVYCALRDTWAYTGKTGEGRQRLQAPHLKGYERVVVIRDAAGRMSERQAGVAERILGLIVGSLPGYKRAHPLPNGDHGSFPEYCQLRLFVAQALCLARDSGFGFKDVPILHMVMGAEGDPKRAAYVDPKQIDGTRYHLFAVGINAQATEFEGEWIVHAGSEVRSRVTPSAGSVVNTLRHEWRFSGILAEDNGRYRLTEPVSFDSGSGAANFLVGCKGPNLAGWTRHAPDEPDCPAPAV</sequence>
<organism evidence="2 3">
    <name type="scientific">Devosia litorisediminis</name>
    <dbReference type="NCBI Taxonomy" id="2829817"/>
    <lineage>
        <taxon>Bacteria</taxon>
        <taxon>Pseudomonadati</taxon>
        <taxon>Pseudomonadota</taxon>
        <taxon>Alphaproteobacteria</taxon>
        <taxon>Hyphomicrobiales</taxon>
        <taxon>Devosiaceae</taxon>
        <taxon>Devosia</taxon>
    </lineage>
</organism>